<dbReference type="Proteomes" id="UP000218209">
    <property type="component" value="Unassembled WGS sequence"/>
</dbReference>
<evidence type="ECO:0000313" key="3">
    <source>
        <dbReference type="Proteomes" id="UP000218209"/>
    </source>
</evidence>
<dbReference type="AlphaFoldDB" id="A0A1X6P9K5"/>
<feature type="region of interest" description="Disordered" evidence="1">
    <location>
        <begin position="45"/>
        <end position="157"/>
    </location>
</feature>
<feature type="compositionally biased region" description="Basic and acidic residues" evidence="1">
    <location>
        <begin position="824"/>
        <end position="854"/>
    </location>
</feature>
<feature type="compositionally biased region" description="Low complexity" evidence="1">
    <location>
        <begin position="747"/>
        <end position="762"/>
    </location>
</feature>
<dbReference type="OrthoDB" id="5598737at2759"/>
<dbReference type="PANTHER" id="PTHR34305:SF1">
    <property type="entry name" value="SWIM-TYPE DOMAIN-CONTAINING PROTEIN"/>
    <property type="match status" value="1"/>
</dbReference>
<reference evidence="2 3" key="1">
    <citation type="submission" date="2017-03" db="EMBL/GenBank/DDBJ databases">
        <title>WGS assembly of Porphyra umbilicalis.</title>
        <authorList>
            <person name="Brawley S.H."/>
            <person name="Blouin N.A."/>
            <person name="Ficko-Blean E."/>
            <person name="Wheeler G.L."/>
            <person name="Lohr M."/>
            <person name="Goodson H.V."/>
            <person name="Jenkins J.W."/>
            <person name="Blaby-Haas C.E."/>
            <person name="Helliwell K.E."/>
            <person name="Chan C."/>
            <person name="Marriage T."/>
            <person name="Bhattacharya D."/>
            <person name="Klein A.S."/>
            <person name="Badis Y."/>
            <person name="Brodie J."/>
            <person name="Cao Y."/>
            <person name="Collen J."/>
            <person name="Dittami S.M."/>
            <person name="Gachon C.M."/>
            <person name="Green B.R."/>
            <person name="Karpowicz S."/>
            <person name="Kim J.W."/>
            <person name="Kudahl U."/>
            <person name="Lin S."/>
            <person name="Michel G."/>
            <person name="Mittag M."/>
            <person name="Olson B.J."/>
            <person name="Pangilinan J."/>
            <person name="Peng Y."/>
            <person name="Qiu H."/>
            <person name="Shu S."/>
            <person name="Singer J.T."/>
            <person name="Smith A.G."/>
            <person name="Sprecher B.N."/>
            <person name="Wagner V."/>
            <person name="Wang W."/>
            <person name="Wang Z.-Y."/>
            <person name="Yan J."/>
            <person name="Yarish C."/>
            <person name="Zoeuner-Riek S."/>
            <person name="Zhuang Y."/>
            <person name="Zou Y."/>
            <person name="Lindquist E.A."/>
            <person name="Grimwood J."/>
            <person name="Barry K."/>
            <person name="Rokhsar D.S."/>
            <person name="Schmutz J."/>
            <person name="Stiller J.W."/>
            <person name="Grossman A.R."/>
            <person name="Prochnik S.E."/>
        </authorList>
    </citation>
    <scope>NUCLEOTIDE SEQUENCE [LARGE SCALE GENOMIC DNA]</scope>
    <source>
        <strain evidence="2">4086291</strain>
    </source>
</reference>
<sequence>MDICWSDDDSSSVDAAPVFEASAPLSVEHPLQSTSVPSVTNCAGCSSEGGDGLDVEIARTGPVTGDARDCLNDEGMEIGDGDLGGPTDLGHGTGDAEATAGRRRGRGGDGEGGPGQASSAAASDGLQPRRSYAQSRPGPSHGKGGRKKGSGRRTKQNFGRGLRRVLGVLLSETTAENLSSDCDVPLAAAREALTLLQSWSSTTGREEVWLVPGVFGVIARWGEWRRDMHGNCASVCVWLSEDGHCRCTCVGTNVHQDNYAHGRPTRCQHAGTMEGVLEELSGALGIPPGRVREHLRKKMHRDPGAADGQAQDSDGLTFHVVGALHVAVCPSPAGALPVPLYLTATRSSCGFCPGARARVCSHLSVAYEAGAPYRGHRTSAQGKTRSLELSSVSRLPLPLVDCVAAVRTNADVCALTVAGGVFKIPAPLRCGFCTDRDKPHELSGASTRMGAIACSRGFCKMEVGVAKCSSCLQWVCRDGRDEHVVLLTMTSAATVTWVRSMALTTSEGMSLTTSVTRWIRTVRRETAAGVLPGERPARSGRVLRSIVLIGLDLMVTNLPPALFTCRHCMDADGRYECVSADSIWVGFGSGAEHVRFDHVTEAVPVNENAIRAAYLVRGESVRRVVRDVMKPRKPIKLLSKSVRAAERAVGFLVPDALPTKHAVAATEGELSIGTVLASVFDVKAAASKLLVAFKTALRTYKVRGSLESERRKAIAQHLSDYIANNGGDEHPATKSVPTPSAPSSTKAGGLAAGNADAAAAQREAADGGAELAGRADAAAAALPKETGTRAGGGAAAAIREKAVAAAAAPVAATSGQGRAAHAPRPGDGRATRPDRRVRSISLVEEHTSPKDNAAKKKRGAPATTMAPGTDGRQTKGRKPDCGRKAFVAGKGAADTNSPFLQPAVKKLGQDARRELLSSVTAITIDSVVLPFRPSHAPTLRQLAASLQHDDYKTVIGRLLSMSTSDEPLSDMDEDCKPVVEMLRELRFVQLGVRSCALLFAALPALAGALARCLLSVARSIDNFVSEWRKGPHAALQYEKTWSGGGRSQEEMHGDFKKAYPDASTNHRRTGTCAPSLPQCRPEPFLWAEVLSTGMCSKHYAKAHKFSPGAMTFCCGCKHPLILAFTVLDRKEAPQVLLNMLLTRFARIPKFLIYDFACGAFRVALGKLGWLLLDCTVVSDRFHMFNHLCSDAFDPRSYTKMDGVDTGAPEQRNAPIRRIQTTLQGMGVVPYANLLAYQTAVLNHEAQTKWSMGVNRLPEDVDLAGAYFSKFPCSC</sequence>
<feature type="compositionally biased region" description="Polar residues" evidence="1">
    <location>
        <begin position="735"/>
        <end position="746"/>
    </location>
</feature>
<dbReference type="PANTHER" id="PTHR34305">
    <property type="entry name" value="EXPRESSED PROTEIN"/>
    <property type="match status" value="1"/>
</dbReference>
<keyword evidence="3" id="KW-1185">Reference proteome</keyword>
<dbReference type="EMBL" id="KV918839">
    <property type="protein sequence ID" value="OSX77405.1"/>
    <property type="molecule type" value="Genomic_DNA"/>
</dbReference>
<gene>
    <name evidence="2" type="ORF">BU14_0150s0017</name>
</gene>
<feature type="region of interest" description="Disordered" evidence="1">
    <location>
        <begin position="722"/>
        <end position="762"/>
    </location>
</feature>
<feature type="compositionally biased region" description="Basic residues" evidence="1">
    <location>
        <begin position="143"/>
        <end position="155"/>
    </location>
</feature>
<name>A0A1X6P9K5_PORUM</name>
<evidence type="ECO:0000313" key="2">
    <source>
        <dbReference type="EMBL" id="OSX77405.1"/>
    </source>
</evidence>
<proteinExistence type="predicted"/>
<feature type="compositionally biased region" description="Low complexity" evidence="1">
    <location>
        <begin position="85"/>
        <end position="99"/>
    </location>
</feature>
<organism evidence="2 3">
    <name type="scientific">Porphyra umbilicalis</name>
    <name type="common">Purple laver</name>
    <name type="synonym">Red alga</name>
    <dbReference type="NCBI Taxonomy" id="2786"/>
    <lineage>
        <taxon>Eukaryota</taxon>
        <taxon>Rhodophyta</taxon>
        <taxon>Bangiophyceae</taxon>
        <taxon>Bangiales</taxon>
        <taxon>Bangiaceae</taxon>
        <taxon>Porphyra</taxon>
    </lineage>
</organism>
<protein>
    <submittedName>
        <fullName evidence="2">Uncharacterized protein</fullName>
    </submittedName>
</protein>
<evidence type="ECO:0000256" key="1">
    <source>
        <dbReference type="SAM" id="MobiDB-lite"/>
    </source>
</evidence>
<feature type="region of interest" description="Disordered" evidence="1">
    <location>
        <begin position="809"/>
        <end position="883"/>
    </location>
</feature>
<accession>A0A1X6P9K5</accession>